<dbReference type="InterPro" id="IPR006751">
    <property type="entry name" value="TAFII55_prot_cons_reg"/>
</dbReference>
<dbReference type="eggNOG" id="KOG4011">
    <property type="taxonomic scope" value="Eukaryota"/>
</dbReference>
<feature type="region of interest" description="Disordered" evidence="6">
    <location>
        <begin position="352"/>
        <end position="425"/>
    </location>
</feature>
<feature type="compositionally biased region" description="Basic residues" evidence="6">
    <location>
        <begin position="23"/>
        <end position="32"/>
    </location>
</feature>
<keyword evidence="4" id="KW-0804">Transcription</keyword>
<feature type="region of interest" description="Disordered" evidence="6">
    <location>
        <begin position="267"/>
        <end position="286"/>
    </location>
</feature>
<feature type="region of interest" description="Disordered" evidence="6">
    <location>
        <begin position="1"/>
        <end position="60"/>
    </location>
</feature>
<feature type="region of interest" description="Disordered" evidence="6">
    <location>
        <begin position="304"/>
        <end position="327"/>
    </location>
</feature>
<dbReference type="InterPro" id="IPR037817">
    <property type="entry name" value="TAF7"/>
</dbReference>
<feature type="domain" description="TAFII55 protein conserved region" evidence="7">
    <location>
        <begin position="111"/>
        <end position="258"/>
    </location>
</feature>
<evidence type="ECO:0000256" key="2">
    <source>
        <dbReference type="ARBA" id="ARBA00009368"/>
    </source>
</evidence>
<dbReference type="PANTHER" id="PTHR12228:SF0">
    <property type="entry name" value="TATA-BOX BINDING PROTEIN ASSOCIATED FACTOR 7"/>
    <property type="match status" value="1"/>
</dbReference>
<dbReference type="SMART" id="SM01370">
    <property type="entry name" value="TAFII55_N"/>
    <property type="match status" value="1"/>
</dbReference>
<organism evidence="8 9">
    <name type="scientific">Wickerhamomyces ciferrii (strain ATCC 14091 / BCRC 22168 / CBS 111 / JCM 3599 / NBRC 0793 / NRRL Y-1031 F-60-10)</name>
    <name type="common">Yeast</name>
    <name type="synonym">Pichia ciferrii</name>
    <dbReference type="NCBI Taxonomy" id="1206466"/>
    <lineage>
        <taxon>Eukaryota</taxon>
        <taxon>Fungi</taxon>
        <taxon>Dikarya</taxon>
        <taxon>Ascomycota</taxon>
        <taxon>Saccharomycotina</taxon>
        <taxon>Saccharomycetes</taxon>
        <taxon>Phaffomycetales</taxon>
        <taxon>Wickerhamomycetaceae</taxon>
        <taxon>Wickerhamomyces</taxon>
    </lineage>
</organism>
<feature type="compositionally biased region" description="Pro residues" evidence="6">
    <location>
        <begin position="35"/>
        <end position="45"/>
    </location>
</feature>
<dbReference type="Pfam" id="PF04658">
    <property type="entry name" value="TAFII55_N"/>
    <property type="match status" value="1"/>
</dbReference>
<comment type="subcellular location">
    <subcellularLocation>
        <location evidence="1">Nucleus</location>
    </subcellularLocation>
</comment>
<reference evidence="8 9" key="1">
    <citation type="journal article" date="2012" name="Eukaryot. Cell">
        <title>Draft genome sequence of Wickerhamomyces ciferrii NRRL Y-1031 F-60-10.</title>
        <authorList>
            <person name="Schneider J."/>
            <person name="Andrea H."/>
            <person name="Blom J."/>
            <person name="Jaenicke S."/>
            <person name="Ruckert C."/>
            <person name="Schorsch C."/>
            <person name="Szczepanowski R."/>
            <person name="Farwick M."/>
            <person name="Goesmann A."/>
            <person name="Puhler A."/>
            <person name="Schaffer S."/>
            <person name="Tauch A."/>
            <person name="Kohler T."/>
            <person name="Brinkrolf K."/>
        </authorList>
    </citation>
    <scope>NUCLEOTIDE SEQUENCE [LARGE SCALE GENOMIC DNA]</scope>
    <source>
        <strain evidence="9">ATCC 14091 / BCRC 22168 / CBS 111 / JCM 3599 / NBRC 0793 / NRRL Y-1031 F-60-10</strain>
    </source>
</reference>
<feature type="region of interest" description="Disordered" evidence="6">
    <location>
        <begin position="469"/>
        <end position="534"/>
    </location>
</feature>
<dbReference type="Proteomes" id="UP000009328">
    <property type="component" value="Unassembled WGS sequence"/>
</dbReference>
<comment type="similarity">
    <text evidence="2">Belongs to the TAF7 family.</text>
</comment>
<keyword evidence="3" id="KW-0805">Transcription regulation</keyword>
<feature type="compositionally biased region" description="Acidic residues" evidence="6">
    <location>
        <begin position="490"/>
        <end position="534"/>
    </location>
</feature>
<accession>K0KWI5</accession>
<evidence type="ECO:0000256" key="3">
    <source>
        <dbReference type="ARBA" id="ARBA00023015"/>
    </source>
</evidence>
<dbReference type="GO" id="GO:0005669">
    <property type="term" value="C:transcription factor TFIID complex"/>
    <property type="evidence" value="ECO:0007669"/>
    <property type="project" value="InterPro"/>
</dbReference>
<dbReference type="CDD" id="cd08047">
    <property type="entry name" value="TAF7"/>
    <property type="match status" value="1"/>
</dbReference>
<keyword evidence="5" id="KW-0539">Nucleus</keyword>
<keyword evidence="9" id="KW-1185">Reference proteome</keyword>
<dbReference type="EMBL" id="CAIF01000198">
    <property type="protein sequence ID" value="CCH45503.1"/>
    <property type="molecule type" value="Genomic_DNA"/>
</dbReference>
<evidence type="ECO:0000256" key="4">
    <source>
        <dbReference type="ARBA" id="ARBA00023163"/>
    </source>
</evidence>
<dbReference type="GO" id="GO:0016251">
    <property type="term" value="F:RNA polymerase II general transcription initiation factor activity"/>
    <property type="evidence" value="ECO:0007669"/>
    <property type="project" value="TreeGrafter"/>
</dbReference>
<feature type="compositionally biased region" description="Acidic residues" evidence="6">
    <location>
        <begin position="372"/>
        <end position="406"/>
    </location>
</feature>
<sequence>MFKIKIPASKDKIKDNAKETGEKKKKLPKLKIAKPQPPTSQPPSSAPSSSSSNIKLKKTKAKQIKVKLKTPLPGIAQPVVKKAPRIRVKPTRIPGEGYDSEASDIEDDPLVEEAIILRLLPDAELDYVRHCVESGEFNQFHIKWKDRLRAIVYINYSMYAAKLVNLPNIIEAQKTVDKKNIFKTIDISQILLVVRKIQNESEIEDLQVEYGEVLPDGLTPPLQKVTESRHRRKLTNDYIEKIESKVDELLKLDEEAEDSQFELIDPESLNVNNNDTPAATPSEYSNVESFNDIDSSAILKSGNSTYNTESNNNTQFHLSSSAGKDHDEDLELELEQALGGDFSLENGQSVQIEDSNGEKLGQIVADKNGNGGEEEEEEEVEEELEIEEEEETEESDDDDDDDDNSDNDQAASRKVEVDEDAQHNALLKDEINELLTTIEQNKSRLEKTHNPLLQSRFIDSINKLEKELENKKRQLKTSEDKTANNKKNDEDDLEDGGSGNENEDRENEVRNDDDEEEEEEEDGDNDDDIDDLFG</sequence>
<evidence type="ECO:0000259" key="7">
    <source>
        <dbReference type="SMART" id="SM01370"/>
    </source>
</evidence>
<dbReference type="STRING" id="1206466.K0KWI5"/>
<proteinExistence type="inferred from homology"/>
<dbReference type="InParanoid" id="K0KWI5"/>
<feature type="compositionally biased region" description="Polar residues" evidence="6">
    <location>
        <begin position="269"/>
        <end position="286"/>
    </location>
</feature>
<dbReference type="AlphaFoldDB" id="K0KWI5"/>
<evidence type="ECO:0000313" key="9">
    <source>
        <dbReference type="Proteomes" id="UP000009328"/>
    </source>
</evidence>
<dbReference type="HOGENOM" id="CLU_016434_2_1_1"/>
<evidence type="ECO:0000313" key="8">
    <source>
        <dbReference type="EMBL" id="CCH45503.1"/>
    </source>
</evidence>
<feature type="compositionally biased region" description="Low complexity" evidence="6">
    <location>
        <begin position="304"/>
        <end position="314"/>
    </location>
</feature>
<dbReference type="FunCoup" id="K0KWI5">
    <property type="interactions" value="246"/>
</dbReference>
<protein>
    <submittedName>
        <fullName evidence="8">Keratin, type II cuticular Hb4</fullName>
    </submittedName>
</protein>
<feature type="compositionally biased region" description="Basic and acidic residues" evidence="6">
    <location>
        <begin position="8"/>
        <end position="22"/>
    </location>
</feature>
<feature type="compositionally biased region" description="Basic and acidic residues" evidence="6">
    <location>
        <begin position="469"/>
        <end position="489"/>
    </location>
</feature>
<name>K0KWI5_WICCF</name>
<dbReference type="PANTHER" id="PTHR12228">
    <property type="entry name" value="TRANSCRIPTION INITIATION FACTOR TFIID 55 KD SUBUNIT-RELATED"/>
    <property type="match status" value="1"/>
</dbReference>
<feature type="compositionally biased region" description="Basic and acidic residues" evidence="6">
    <location>
        <begin position="411"/>
        <end position="425"/>
    </location>
</feature>
<comment type="caution">
    <text evidence="8">The sequence shown here is derived from an EMBL/GenBank/DDBJ whole genome shotgun (WGS) entry which is preliminary data.</text>
</comment>
<evidence type="ECO:0000256" key="5">
    <source>
        <dbReference type="ARBA" id="ARBA00023242"/>
    </source>
</evidence>
<evidence type="ECO:0000256" key="6">
    <source>
        <dbReference type="SAM" id="MobiDB-lite"/>
    </source>
</evidence>
<evidence type="ECO:0000256" key="1">
    <source>
        <dbReference type="ARBA" id="ARBA00004123"/>
    </source>
</evidence>
<dbReference type="GO" id="GO:0051123">
    <property type="term" value="P:RNA polymerase II preinitiation complex assembly"/>
    <property type="evidence" value="ECO:0007669"/>
    <property type="project" value="TreeGrafter"/>
</dbReference>
<gene>
    <name evidence="8" type="ORF">BN7_5085</name>
</gene>